<keyword evidence="1" id="KW-0812">Transmembrane</keyword>
<keyword evidence="1" id="KW-1133">Transmembrane helix</keyword>
<reference evidence="2 3" key="1">
    <citation type="submission" date="2021-03" db="EMBL/GenBank/DDBJ databases">
        <title>novel species isolated from a fishpond in China.</title>
        <authorList>
            <person name="Lu H."/>
            <person name="Cai Z."/>
        </authorList>
    </citation>
    <scope>NUCLEOTIDE SEQUENCE [LARGE SCALE GENOMIC DNA]</scope>
    <source>
        <strain evidence="2 3">JCM 31546</strain>
    </source>
</reference>
<keyword evidence="3" id="KW-1185">Reference proteome</keyword>
<evidence type="ECO:0000256" key="1">
    <source>
        <dbReference type="SAM" id="Phobius"/>
    </source>
</evidence>
<proteinExistence type="predicted"/>
<evidence type="ECO:0000313" key="2">
    <source>
        <dbReference type="EMBL" id="MBN7803306.1"/>
    </source>
</evidence>
<evidence type="ECO:0000313" key="3">
    <source>
        <dbReference type="Proteomes" id="UP000664698"/>
    </source>
</evidence>
<feature type="transmembrane region" description="Helical" evidence="1">
    <location>
        <begin position="26"/>
        <end position="48"/>
    </location>
</feature>
<sequence length="90" mass="10114">MEKKNYSGMTDAELLLEKKNFKTSRLLHAAGIGFLAGIVVFGFGAWILSSDRSLGFLIPMFFPILFIYKMLKNPKQDDGLMEVLKARGLN</sequence>
<name>A0ABS3BVQ2_9BACT</name>
<protein>
    <recommendedName>
        <fullName evidence="4">FUSC family protein</fullName>
    </recommendedName>
</protein>
<dbReference type="EMBL" id="JAFKCW010000005">
    <property type="protein sequence ID" value="MBN7803306.1"/>
    <property type="molecule type" value="Genomic_DNA"/>
</dbReference>
<gene>
    <name evidence="2" type="ORF">J0A67_20690</name>
</gene>
<dbReference type="RefSeq" id="WP_206571298.1">
    <property type="nucleotide sequence ID" value="NZ_JAFKCW010000005.1"/>
</dbReference>
<comment type="caution">
    <text evidence="2">The sequence shown here is derived from an EMBL/GenBank/DDBJ whole genome shotgun (WGS) entry which is preliminary data.</text>
</comment>
<dbReference type="Proteomes" id="UP000664698">
    <property type="component" value="Unassembled WGS sequence"/>
</dbReference>
<organism evidence="2 3">
    <name type="scientific">Algoriphagus aestuariicola</name>
    <dbReference type="NCBI Taxonomy" id="1852016"/>
    <lineage>
        <taxon>Bacteria</taxon>
        <taxon>Pseudomonadati</taxon>
        <taxon>Bacteroidota</taxon>
        <taxon>Cytophagia</taxon>
        <taxon>Cytophagales</taxon>
        <taxon>Cyclobacteriaceae</taxon>
        <taxon>Algoriphagus</taxon>
    </lineage>
</organism>
<feature type="transmembrane region" description="Helical" evidence="1">
    <location>
        <begin position="54"/>
        <end position="71"/>
    </location>
</feature>
<accession>A0ABS3BVQ2</accession>
<evidence type="ECO:0008006" key="4">
    <source>
        <dbReference type="Google" id="ProtNLM"/>
    </source>
</evidence>
<keyword evidence="1" id="KW-0472">Membrane</keyword>